<evidence type="ECO:0000259" key="2">
    <source>
        <dbReference type="Pfam" id="PF02579"/>
    </source>
</evidence>
<dbReference type="InterPro" id="IPR003731">
    <property type="entry name" value="Di-Nase_FeMo-co_biosynth"/>
</dbReference>
<organism evidence="3 4">
    <name type="scientific">Vibrio furnissii</name>
    <dbReference type="NCBI Taxonomy" id="29494"/>
    <lineage>
        <taxon>Bacteria</taxon>
        <taxon>Pseudomonadati</taxon>
        <taxon>Pseudomonadota</taxon>
        <taxon>Gammaproteobacteria</taxon>
        <taxon>Vibrionales</taxon>
        <taxon>Vibrionaceae</taxon>
        <taxon>Vibrio</taxon>
    </lineage>
</organism>
<dbReference type="Gene3D" id="3.30.420.130">
    <property type="entry name" value="Dinitrogenase iron-molybdenum cofactor biosynthesis domain"/>
    <property type="match status" value="1"/>
</dbReference>
<dbReference type="AlphaFoldDB" id="A0A0Q2UUQ5"/>
<dbReference type="InterPro" id="IPR036105">
    <property type="entry name" value="DiNase_FeMo-co_biosyn_sf"/>
</dbReference>
<dbReference type="RefSeq" id="WP_055466871.1">
    <property type="nucleotide sequence ID" value="NZ_LKHS01000020.1"/>
</dbReference>
<dbReference type="Pfam" id="PF02579">
    <property type="entry name" value="Nitro_FeMo-Co"/>
    <property type="match status" value="1"/>
</dbReference>
<protein>
    <recommendedName>
        <fullName evidence="2">Dinitrogenase iron-molybdenum cofactor biosynthesis domain-containing protein</fullName>
    </recommendedName>
</protein>
<evidence type="ECO:0000313" key="3">
    <source>
        <dbReference type="EMBL" id="KQH84296.1"/>
    </source>
</evidence>
<keyword evidence="1" id="KW-0535">Nitrogen fixation</keyword>
<feature type="domain" description="Dinitrogenase iron-molybdenum cofactor biosynthesis" evidence="2">
    <location>
        <begin position="9"/>
        <end position="91"/>
    </location>
</feature>
<accession>A0A0Q2UUQ5</accession>
<proteinExistence type="predicted"/>
<evidence type="ECO:0000313" key="4">
    <source>
        <dbReference type="Proteomes" id="UP000051221"/>
    </source>
</evidence>
<sequence length="161" mass="17978">MLYALPVQNQRLSNHFSKAPQFLLFESETGTKQLIETTLDRDERHTSCGKKNALLTLLQQHHVQAVVVRNIGESMLRHLFASEMAVFSSPALNDLDQFTERSLTPVTSMSYARPSINKAKSACEGHSGCGHQGSCCHKPAPVTKLKPSTLEKLQRVLKIHR</sequence>
<keyword evidence="4" id="KW-1185">Reference proteome</keyword>
<gene>
    <name evidence="3" type="ORF">AMR76_18895</name>
</gene>
<comment type="caution">
    <text evidence="3">The sequence shown here is derived from an EMBL/GenBank/DDBJ whole genome shotgun (WGS) entry which is preliminary data.</text>
</comment>
<evidence type="ECO:0000256" key="1">
    <source>
        <dbReference type="ARBA" id="ARBA00023231"/>
    </source>
</evidence>
<dbReference type="SUPFAM" id="SSF53146">
    <property type="entry name" value="Nitrogenase accessory factor-like"/>
    <property type="match status" value="1"/>
</dbReference>
<dbReference type="Proteomes" id="UP000051221">
    <property type="component" value="Unassembled WGS sequence"/>
</dbReference>
<reference evidence="3 4" key="1">
    <citation type="submission" date="2015-08" db="EMBL/GenBank/DDBJ databases">
        <title>Antibacterial properties of a collection of Vibrionaceae strains.</title>
        <authorList>
            <person name="Giubergia S."/>
        </authorList>
    </citation>
    <scope>NUCLEOTIDE SEQUENCE [LARGE SCALE GENOMIC DNA]</scope>
    <source>
        <strain evidence="3 4">S0821</strain>
    </source>
</reference>
<name>A0A0Q2UUQ5_VIBFU</name>
<dbReference type="EMBL" id="LKHS01000020">
    <property type="protein sequence ID" value="KQH84296.1"/>
    <property type="molecule type" value="Genomic_DNA"/>
</dbReference>
<dbReference type="InParanoid" id="A0A0Q2UUQ5"/>